<sequence>MSIVYIVIGLVFLILGGNWLLKAAVAMSLKLNIPKIVIGMTIVSFATSAPELIVSIKSALDGATGLAVGNVIGSNIANLALVLAITVILSPIYVEKSFYKTDWPVMMIASIMLYFFIVDDRTIQTYEGVILFGMLIVFLIYLLRFQKQAVVDEMPEDDEELPLYKTALFLAVGGLGLWGGSELLINGSVSLARNLGVSDAVIGVTVVSVGTSIPELAASVIAVLKKEKAISLGNLIGSNVFNILAVLGLTAIITPIEVKPDALSLINNDIYWMLGISFAILPLVFFPKGLRLGWRDGILLMATYIIFVYLTVS</sequence>
<dbReference type="GO" id="GO:0005886">
    <property type="term" value="C:plasma membrane"/>
    <property type="evidence" value="ECO:0007669"/>
    <property type="project" value="TreeGrafter"/>
</dbReference>
<feature type="transmembrane region" description="Helical" evidence="5">
    <location>
        <begin position="76"/>
        <end position="94"/>
    </location>
</feature>
<keyword evidence="2 5" id="KW-0812">Transmembrane</keyword>
<keyword evidence="3 5" id="KW-1133">Transmembrane helix</keyword>
<evidence type="ECO:0000256" key="4">
    <source>
        <dbReference type="ARBA" id="ARBA00023136"/>
    </source>
</evidence>
<keyword evidence="8" id="KW-1185">Reference proteome</keyword>
<dbReference type="PANTHER" id="PTHR10846">
    <property type="entry name" value="SODIUM/POTASSIUM/CALCIUM EXCHANGER"/>
    <property type="match status" value="1"/>
</dbReference>
<evidence type="ECO:0000256" key="5">
    <source>
        <dbReference type="SAM" id="Phobius"/>
    </source>
</evidence>
<dbReference type="GO" id="GO:0008273">
    <property type="term" value="F:calcium, potassium:sodium antiporter activity"/>
    <property type="evidence" value="ECO:0007669"/>
    <property type="project" value="TreeGrafter"/>
</dbReference>
<proteinExistence type="predicted"/>
<dbReference type="RefSeq" id="WP_133534611.1">
    <property type="nucleotide sequence ID" value="NZ_SNYH01000001.1"/>
</dbReference>
<feature type="transmembrane region" description="Helical" evidence="5">
    <location>
        <begin position="200"/>
        <end position="224"/>
    </location>
</feature>
<gene>
    <name evidence="7" type="ORF">DFQ07_0426</name>
</gene>
<feature type="transmembrane region" description="Helical" evidence="5">
    <location>
        <begin position="236"/>
        <end position="258"/>
    </location>
</feature>
<comment type="subcellular location">
    <subcellularLocation>
        <location evidence="1">Membrane</location>
        <topology evidence="1">Multi-pass membrane protein</topology>
    </subcellularLocation>
</comment>
<dbReference type="AlphaFoldDB" id="A0A4R6TM13"/>
<dbReference type="OrthoDB" id="9794225at2"/>
<feature type="transmembrane region" description="Helical" evidence="5">
    <location>
        <begin position="37"/>
        <end position="56"/>
    </location>
</feature>
<dbReference type="InterPro" id="IPR044880">
    <property type="entry name" value="NCX_ion-bd_dom_sf"/>
</dbReference>
<dbReference type="InterPro" id="IPR004481">
    <property type="entry name" value="K/Na/Ca-exchanger"/>
</dbReference>
<accession>A0A4R6TM13</accession>
<feature type="transmembrane region" description="Helical" evidence="5">
    <location>
        <begin position="270"/>
        <end position="286"/>
    </location>
</feature>
<evidence type="ECO:0000313" key="8">
    <source>
        <dbReference type="Proteomes" id="UP000295390"/>
    </source>
</evidence>
<dbReference type="Proteomes" id="UP000295390">
    <property type="component" value="Unassembled WGS sequence"/>
</dbReference>
<name>A0A4R6TM13_9FLAO</name>
<dbReference type="PANTHER" id="PTHR10846:SF8">
    <property type="entry name" value="INNER MEMBRANE PROTEIN YRBG"/>
    <property type="match status" value="1"/>
</dbReference>
<feature type="transmembrane region" description="Helical" evidence="5">
    <location>
        <begin position="6"/>
        <end position="25"/>
    </location>
</feature>
<feature type="domain" description="Sodium/calcium exchanger membrane region" evidence="6">
    <location>
        <begin position="167"/>
        <end position="311"/>
    </location>
</feature>
<feature type="transmembrane region" description="Helical" evidence="5">
    <location>
        <begin position="293"/>
        <end position="312"/>
    </location>
</feature>
<dbReference type="Gene3D" id="1.20.1420.30">
    <property type="entry name" value="NCX, central ion-binding region"/>
    <property type="match status" value="2"/>
</dbReference>
<dbReference type="NCBIfam" id="TIGR00367">
    <property type="entry name" value="calcium/sodium antiporter"/>
    <property type="match status" value="1"/>
</dbReference>
<dbReference type="GO" id="GO:0006874">
    <property type="term" value="P:intracellular calcium ion homeostasis"/>
    <property type="evidence" value="ECO:0007669"/>
    <property type="project" value="TreeGrafter"/>
</dbReference>
<dbReference type="InterPro" id="IPR004837">
    <property type="entry name" value="NaCa_Exmemb"/>
</dbReference>
<evidence type="ECO:0000313" key="7">
    <source>
        <dbReference type="EMBL" id="TDQ30090.1"/>
    </source>
</evidence>
<feature type="domain" description="Sodium/calcium exchanger membrane region" evidence="6">
    <location>
        <begin position="2"/>
        <end position="143"/>
    </location>
</feature>
<evidence type="ECO:0000256" key="1">
    <source>
        <dbReference type="ARBA" id="ARBA00004141"/>
    </source>
</evidence>
<keyword evidence="4 5" id="KW-0472">Membrane</keyword>
<organism evidence="7 8">
    <name type="scientific">Tenacibaculum caenipelagi</name>
    <dbReference type="NCBI Taxonomy" id="1325435"/>
    <lineage>
        <taxon>Bacteria</taxon>
        <taxon>Pseudomonadati</taxon>
        <taxon>Bacteroidota</taxon>
        <taxon>Flavobacteriia</taxon>
        <taxon>Flavobacteriales</taxon>
        <taxon>Flavobacteriaceae</taxon>
        <taxon>Tenacibaculum</taxon>
    </lineage>
</organism>
<evidence type="ECO:0000256" key="2">
    <source>
        <dbReference type="ARBA" id="ARBA00022692"/>
    </source>
</evidence>
<dbReference type="EMBL" id="SNYH01000001">
    <property type="protein sequence ID" value="TDQ30090.1"/>
    <property type="molecule type" value="Genomic_DNA"/>
</dbReference>
<dbReference type="GO" id="GO:0005262">
    <property type="term" value="F:calcium channel activity"/>
    <property type="evidence" value="ECO:0007669"/>
    <property type="project" value="TreeGrafter"/>
</dbReference>
<evidence type="ECO:0000256" key="3">
    <source>
        <dbReference type="ARBA" id="ARBA00022989"/>
    </source>
</evidence>
<reference evidence="7 8" key="1">
    <citation type="submission" date="2019-03" db="EMBL/GenBank/DDBJ databases">
        <title>Genomic Encyclopedia of Type Strains, Phase III (KMG-III): the genomes of soil and plant-associated and newly described type strains.</title>
        <authorList>
            <person name="Whitman W."/>
        </authorList>
    </citation>
    <scope>NUCLEOTIDE SEQUENCE [LARGE SCALE GENOMIC DNA]</scope>
    <source>
        <strain evidence="7 8">CECT 8283</strain>
    </source>
</reference>
<evidence type="ECO:0000259" key="6">
    <source>
        <dbReference type="Pfam" id="PF01699"/>
    </source>
</evidence>
<comment type="caution">
    <text evidence="7">The sequence shown here is derived from an EMBL/GenBank/DDBJ whole genome shotgun (WGS) entry which is preliminary data.</text>
</comment>
<dbReference type="Pfam" id="PF01699">
    <property type="entry name" value="Na_Ca_ex"/>
    <property type="match status" value="2"/>
</dbReference>
<protein>
    <submittedName>
        <fullName evidence="7">Cation:H+ antiporter</fullName>
    </submittedName>
</protein>
<feature type="transmembrane region" description="Helical" evidence="5">
    <location>
        <begin position="123"/>
        <end position="143"/>
    </location>
</feature>
<feature type="transmembrane region" description="Helical" evidence="5">
    <location>
        <begin position="163"/>
        <end position="180"/>
    </location>
</feature>